<dbReference type="SUPFAM" id="SSF51735">
    <property type="entry name" value="NAD(P)-binding Rossmann-fold domains"/>
    <property type="match status" value="1"/>
</dbReference>
<dbReference type="Proteomes" id="UP000060071">
    <property type="component" value="Chromosome"/>
</dbReference>
<sequence length="231" mass="23290">MAQCSGLRRAKLRLMNLAVIGAAGGVGRRVAAQAAAAGHQVRALVRTPEQADMLALHGAQPVHGDLTGEWTAVLDGADAVVWAAGAGASGHFQAIDGDALIAVTDELVRRRASGGPARLVVVSSMGVDRPEQMPPFLAAVLRVKAVSDAHVQASGLDWTVVRPGGLTDAPGTGMVSAGMPAPRGMIARDDVAAVVLACLNDPSSVGQTFEVVAGDTPVAQAVAALETGSGK</sequence>
<evidence type="ECO:0000313" key="3">
    <source>
        <dbReference type="Proteomes" id="UP000060071"/>
    </source>
</evidence>
<evidence type="ECO:0000259" key="1">
    <source>
        <dbReference type="Pfam" id="PF13460"/>
    </source>
</evidence>
<feature type="domain" description="NAD(P)-binding" evidence="1">
    <location>
        <begin position="21"/>
        <end position="202"/>
    </location>
</feature>
<dbReference type="EMBL" id="CP013910">
    <property type="protein sequence ID" value="ALW88069.1"/>
    <property type="molecule type" value="Genomic_DNA"/>
</dbReference>
<organism evidence="2 3">
    <name type="scientific">Deinococcus actinosclerus</name>
    <dbReference type="NCBI Taxonomy" id="1768108"/>
    <lineage>
        <taxon>Bacteria</taxon>
        <taxon>Thermotogati</taxon>
        <taxon>Deinococcota</taxon>
        <taxon>Deinococci</taxon>
        <taxon>Deinococcales</taxon>
        <taxon>Deinococcaceae</taxon>
        <taxon>Deinococcus</taxon>
    </lineage>
</organism>
<protein>
    <recommendedName>
        <fullName evidence="1">NAD(P)-binding domain-containing protein</fullName>
    </recommendedName>
</protein>
<dbReference type="Pfam" id="PF13460">
    <property type="entry name" value="NAD_binding_10"/>
    <property type="match status" value="1"/>
</dbReference>
<dbReference type="PANTHER" id="PTHR15020">
    <property type="entry name" value="FLAVIN REDUCTASE-RELATED"/>
    <property type="match status" value="1"/>
</dbReference>
<name>A0ABM5X339_9DEIO</name>
<reference evidence="2 3" key="1">
    <citation type="submission" date="2015-12" db="EMBL/GenBank/DDBJ databases">
        <authorList>
            <person name="Kim M.K."/>
            <person name="Srinivasan S."/>
            <person name="Lee J.-J."/>
            <person name="Kim K."/>
        </authorList>
    </citation>
    <scope>NUCLEOTIDE SEQUENCE [LARGE SCALE GENOMIC DNA]</scope>
    <source>
        <strain evidence="2 3">BM2</strain>
    </source>
</reference>
<evidence type="ECO:0000313" key="2">
    <source>
        <dbReference type="EMBL" id="ALW88069.1"/>
    </source>
</evidence>
<dbReference type="PANTHER" id="PTHR15020:SF50">
    <property type="entry name" value="UPF0659 PROTEIN YMR090W"/>
    <property type="match status" value="1"/>
</dbReference>
<dbReference type="InterPro" id="IPR036291">
    <property type="entry name" value="NAD(P)-bd_dom_sf"/>
</dbReference>
<gene>
    <name evidence="2" type="ORF">AUC44_03430</name>
</gene>
<proteinExistence type="predicted"/>
<keyword evidence="3" id="KW-1185">Reference proteome</keyword>
<accession>A0ABM5X339</accession>
<dbReference type="InterPro" id="IPR016040">
    <property type="entry name" value="NAD(P)-bd_dom"/>
</dbReference>
<dbReference type="Gene3D" id="3.40.50.720">
    <property type="entry name" value="NAD(P)-binding Rossmann-like Domain"/>
    <property type="match status" value="1"/>
</dbReference>